<proteinExistence type="predicted"/>
<evidence type="ECO:0000256" key="1">
    <source>
        <dbReference type="SAM" id="MobiDB-lite"/>
    </source>
</evidence>
<dbReference type="EMBL" id="SLWM01000001">
    <property type="protein sequence ID" value="TCO32347.1"/>
    <property type="molecule type" value="Genomic_DNA"/>
</dbReference>
<evidence type="ECO:0000313" key="3">
    <source>
        <dbReference type="Proteomes" id="UP000295818"/>
    </source>
</evidence>
<reference evidence="2 3" key="1">
    <citation type="journal article" date="2015" name="Stand. Genomic Sci.">
        <title>Genomic Encyclopedia of Bacterial and Archaeal Type Strains, Phase III: the genomes of soil and plant-associated and newly described type strains.</title>
        <authorList>
            <person name="Whitman W.B."/>
            <person name="Woyke T."/>
            <person name="Klenk H.P."/>
            <person name="Zhou Y."/>
            <person name="Lilburn T.G."/>
            <person name="Beck B.J."/>
            <person name="De Vos P."/>
            <person name="Vandamme P."/>
            <person name="Eisen J.A."/>
            <person name="Garrity G."/>
            <person name="Hugenholtz P."/>
            <person name="Kyrpides N.C."/>
        </authorList>
    </citation>
    <scope>NUCLEOTIDE SEQUENCE [LARGE SCALE GENOMIC DNA]</scope>
    <source>
        <strain evidence="2 3">VKM Ac-2538</strain>
    </source>
</reference>
<dbReference type="Proteomes" id="UP000295818">
    <property type="component" value="Unassembled WGS sequence"/>
</dbReference>
<name>A0ABY2BVT5_9ACTN</name>
<feature type="compositionally biased region" description="Basic and acidic residues" evidence="1">
    <location>
        <begin position="18"/>
        <end position="50"/>
    </location>
</feature>
<organism evidence="2 3">
    <name type="scientific">Kribbella orskensis</name>
    <dbReference type="NCBI Taxonomy" id="2512216"/>
    <lineage>
        <taxon>Bacteria</taxon>
        <taxon>Bacillati</taxon>
        <taxon>Actinomycetota</taxon>
        <taxon>Actinomycetes</taxon>
        <taxon>Propionibacteriales</taxon>
        <taxon>Kribbellaceae</taxon>
        <taxon>Kribbella</taxon>
    </lineage>
</organism>
<accession>A0ABY2BVT5</accession>
<sequence>MPYWMEFSPRRGGNPCLPERDTQLARDRRQEPDRYELTGDDDGRAEREGQDPSQVRNVGCRPTEPLETVAVVVT</sequence>
<evidence type="ECO:0000313" key="2">
    <source>
        <dbReference type="EMBL" id="TCO32347.1"/>
    </source>
</evidence>
<protein>
    <submittedName>
        <fullName evidence="2">Uncharacterized protein</fullName>
    </submittedName>
</protein>
<comment type="caution">
    <text evidence="2">The sequence shown here is derived from an EMBL/GenBank/DDBJ whole genome shotgun (WGS) entry which is preliminary data.</text>
</comment>
<gene>
    <name evidence="2" type="ORF">EV644_101991</name>
</gene>
<feature type="region of interest" description="Disordered" evidence="1">
    <location>
        <begin position="1"/>
        <end position="62"/>
    </location>
</feature>
<keyword evidence="3" id="KW-1185">Reference proteome</keyword>